<comment type="catalytic activity">
    <reaction evidence="1">
        <text>D-mannose 6-phosphate = D-fructose 6-phosphate</text>
        <dbReference type="Rhea" id="RHEA:12356"/>
        <dbReference type="ChEBI" id="CHEBI:58735"/>
        <dbReference type="ChEBI" id="CHEBI:61527"/>
        <dbReference type="EC" id="5.3.1.8"/>
    </reaction>
</comment>
<comment type="similarity">
    <text evidence="3">Belongs to the mannose-6-phosphate isomerase type 1 family.</text>
</comment>
<dbReference type="Gene3D" id="2.60.120.10">
    <property type="entry name" value="Jelly Rolls"/>
    <property type="match status" value="2"/>
</dbReference>
<dbReference type="CDD" id="cd07011">
    <property type="entry name" value="cupin_PMI_type_I_N"/>
    <property type="match status" value="1"/>
</dbReference>
<reference evidence="10" key="1">
    <citation type="journal article" date="2019" name="Int. J. Syst. Evol. Microbiol.">
        <title>The Global Catalogue of Microorganisms (GCM) 10K type strain sequencing project: providing services to taxonomists for standard genome sequencing and annotation.</title>
        <authorList>
            <consortium name="The Broad Institute Genomics Platform"/>
            <consortium name="The Broad Institute Genome Sequencing Center for Infectious Disease"/>
            <person name="Wu L."/>
            <person name="Ma J."/>
        </authorList>
    </citation>
    <scope>NUCLEOTIDE SEQUENCE [LARGE SCALE GENOMIC DNA]</scope>
    <source>
        <strain evidence="10">JCM 19015</strain>
    </source>
</reference>
<dbReference type="EC" id="5.3.1.8" evidence="4"/>
<dbReference type="InterPro" id="IPR016305">
    <property type="entry name" value="Mannose-6-P_Isomerase"/>
</dbReference>
<dbReference type="PIRSF" id="PIRSF001480">
    <property type="entry name" value="Mannose-6-phosphate_isomerase"/>
    <property type="match status" value="1"/>
</dbReference>
<dbReference type="PRINTS" id="PR00714">
    <property type="entry name" value="MAN6PISMRASE"/>
</dbReference>
<organism evidence="9 10">
    <name type="scientific">Amnibacterium soli</name>
    <dbReference type="NCBI Taxonomy" id="1282736"/>
    <lineage>
        <taxon>Bacteria</taxon>
        <taxon>Bacillati</taxon>
        <taxon>Actinomycetota</taxon>
        <taxon>Actinomycetes</taxon>
        <taxon>Micrococcales</taxon>
        <taxon>Microbacteriaceae</taxon>
        <taxon>Amnibacterium</taxon>
    </lineage>
</organism>
<evidence type="ECO:0000313" key="9">
    <source>
        <dbReference type="EMBL" id="GAA4753713.1"/>
    </source>
</evidence>
<dbReference type="InterPro" id="IPR001250">
    <property type="entry name" value="Man6P_Isoase-1"/>
</dbReference>
<protein>
    <recommendedName>
        <fullName evidence="4">mannose-6-phosphate isomerase</fullName>
        <ecNumber evidence="4">5.3.1.8</ecNumber>
    </recommendedName>
</protein>
<comment type="cofactor">
    <cofactor evidence="2">
        <name>Zn(2+)</name>
        <dbReference type="ChEBI" id="CHEBI:29105"/>
    </cofactor>
</comment>
<keyword evidence="7 9" id="KW-0413">Isomerase</keyword>
<evidence type="ECO:0000256" key="6">
    <source>
        <dbReference type="ARBA" id="ARBA00022833"/>
    </source>
</evidence>
<keyword evidence="10" id="KW-1185">Reference proteome</keyword>
<proteinExistence type="inferred from homology"/>
<dbReference type="PANTHER" id="PTHR10309">
    <property type="entry name" value="MANNOSE-6-PHOSPHATE ISOMERASE"/>
    <property type="match status" value="1"/>
</dbReference>
<evidence type="ECO:0000259" key="8">
    <source>
        <dbReference type="Pfam" id="PF20511"/>
    </source>
</evidence>
<evidence type="ECO:0000313" key="10">
    <source>
        <dbReference type="Proteomes" id="UP001500121"/>
    </source>
</evidence>
<evidence type="ECO:0000256" key="7">
    <source>
        <dbReference type="ARBA" id="ARBA00023235"/>
    </source>
</evidence>
<dbReference type="InterPro" id="IPR014710">
    <property type="entry name" value="RmlC-like_jellyroll"/>
</dbReference>
<dbReference type="Gene3D" id="1.10.441.10">
    <property type="entry name" value="Phosphomannose Isomerase, domain 2"/>
    <property type="match status" value="1"/>
</dbReference>
<dbReference type="PANTHER" id="PTHR10309:SF0">
    <property type="entry name" value="MANNOSE-6-PHOSPHATE ISOMERASE"/>
    <property type="match status" value="1"/>
</dbReference>
<dbReference type="SUPFAM" id="SSF51182">
    <property type="entry name" value="RmlC-like cupins"/>
    <property type="match status" value="1"/>
</dbReference>
<dbReference type="GO" id="GO:0016853">
    <property type="term" value="F:isomerase activity"/>
    <property type="evidence" value="ECO:0007669"/>
    <property type="project" value="UniProtKB-KW"/>
</dbReference>
<keyword evidence="5" id="KW-0479">Metal-binding</keyword>
<dbReference type="Pfam" id="PF20511">
    <property type="entry name" value="PMI_typeI_cat"/>
    <property type="match status" value="1"/>
</dbReference>
<keyword evidence="6" id="KW-0862">Zinc</keyword>
<evidence type="ECO:0000256" key="1">
    <source>
        <dbReference type="ARBA" id="ARBA00000757"/>
    </source>
</evidence>
<evidence type="ECO:0000256" key="3">
    <source>
        <dbReference type="ARBA" id="ARBA00010772"/>
    </source>
</evidence>
<dbReference type="InterPro" id="IPR046457">
    <property type="entry name" value="PMI_typeI_cat"/>
</dbReference>
<accession>A0ABP8ZEQ2</accession>
<name>A0ABP8ZEQ2_9MICO</name>
<evidence type="ECO:0000256" key="2">
    <source>
        <dbReference type="ARBA" id="ARBA00001947"/>
    </source>
</evidence>
<evidence type="ECO:0000256" key="4">
    <source>
        <dbReference type="ARBA" id="ARBA00011956"/>
    </source>
</evidence>
<dbReference type="NCBIfam" id="TIGR00218">
    <property type="entry name" value="manA"/>
    <property type="match status" value="1"/>
</dbReference>
<dbReference type="Proteomes" id="UP001500121">
    <property type="component" value="Unassembled WGS sequence"/>
</dbReference>
<dbReference type="RefSeq" id="WP_345481949.1">
    <property type="nucleotide sequence ID" value="NZ_BAABLP010000006.1"/>
</dbReference>
<dbReference type="EMBL" id="BAABLP010000006">
    <property type="protein sequence ID" value="GAA4753713.1"/>
    <property type="molecule type" value="Genomic_DNA"/>
</dbReference>
<dbReference type="InterPro" id="IPR011051">
    <property type="entry name" value="RmlC_Cupin_sf"/>
</dbReference>
<sequence length="443" mass="45550">MFVGITNTPRDYAWGSRSGIAELLGRDASGGPEAELWLGAHPGSPSVVTSATPALAGERLDAVLAADPEKLLGSGRSRLPFLMKVLAADGPLSLQVHPDPEQARAGFERENIAGVPLDAPERNYKDDAAKPELILALSPTFEALAGFQHVSMARLLMSELMVGASGEDREVLSRFAEELSAGHPAQTASLGSSADVTKVGMPVAGDTVPAHSAEGNALETVVARLLRGGDDVDRLVAAVVRAAPRVGEGTSFAREFATVGELADRFPGDPGIVISMLMNRISLAQGQALALEAGTLHAYLQGLGIEVMTASDNVLRGGLTPKSVDVDELLSITTFEAEPVPMVAPMAPVEGVTVWQPQGDDFVLAQVALGDAAGVHGYSLSGPGSASFALSGPAVVLVVTGGITISGATDTISLARGDAAYVSPDERTLTFAGSGIAYVTTTP</sequence>
<feature type="domain" description="Phosphomannose isomerase type I catalytic" evidence="8">
    <location>
        <begin position="5"/>
        <end position="148"/>
    </location>
</feature>
<gene>
    <name evidence="9" type="primary">manA</name>
    <name evidence="9" type="ORF">GCM10025783_28280</name>
</gene>
<comment type="caution">
    <text evidence="9">The sequence shown here is derived from an EMBL/GenBank/DDBJ whole genome shotgun (WGS) entry which is preliminary data.</text>
</comment>
<evidence type="ECO:0000256" key="5">
    <source>
        <dbReference type="ARBA" id="ARBA00022723"/>
    </source>
</evidence>